<protein>
    <submittedName>
        <fullName evidence="2">Uncharacterized protein</fullName>
    </submittedName>
</protein>
<sequence>MEFEEAHNNLRAIRLLYALLHNNTLQLQYQFSEDLIERARGLLKSLLDVAVVSVFQTHLKIIATQENAPETSHDQENDVAMPQSDAPVAATNNAQSSPKSSTLSRMTPHKDEQSQKKLISEIEVKGSISDDGRTNNPIVSSLGEKIDLVNATTFPIEYNDVNISSNVDESYKDKNSPLLSTVHEFQHNSSAIGQDQKDDFCNDLLNAMKRIESRIFALQLCSNLASSPKNSADKQTMPEVTNLDRPHIDTVSSKSNDTPKEISSQLVSRGEELRSQGKIQHPAQKLTVTKGVKSKTSEGDGFRIQLNQDDITWKQSTGHRNCKSVVRKNSISLSEADQNQRKKSTEHSYRNLTGKSIASSIARKQPQPHQMVIRPTLLDQRYNEIKVFSHKNRQGYQPQDNDDDDDDDEEEEDDGDEVEESSSNKYQSSSWTSQVSANGGGGSSRNGSEDYSLQGETEVSTSGTMVDASYEYSSEESNTNSYTSNDNYNSLNSADSLKSDRYYSERKSEKKVGGLRRLKNKLGLIFHHHHHHHHYHYSNNDNDDDDGSIHSNRRQRHSMWSNLQNVFHHKNKHHGVLTNGNDEKRRRGSAVARVSHRNQDGQFHRLVEGIMGHMRHEKKQKKPHKGVVKGSRNALHGDRKNKPNWWKMLQQHRGVKVKNRGRVRKKSTSQNSPKMLT</sequence>
<feature type="compositionally biased region" description="Polar residues" evidence="1">
    <location>
        <begin position="250"/>
        <end position="267"/>
    </location>
</feature>
<feature type="compositionally biased region" description="Low complexity" evidence="1">
    <location>
        <begin position="469"/>
        <end position="493"/>
    </location>
</feature>
<feature type="region of interest" description="Disordered" evidence="1">
    <location>
        <begin position="333"/>
        <end position="352"/>
    </location>
</feature>
<evidence type="ECO:0000313" key="2">
    <source>
        <dbReference type="EMBL" id="MED6192389.1"/>
    </source>
</evidence>
<dbReference type="Proteomes" id="UP001341840">
    <property type="component" value="Unassembled WGS sequence"/>
</dbReference>
<feature type="compositionally biased region" description="Acidic residues" evidence="1">
    <location>
        <begin position="400"/>
        <end position="420"/>
    </location>
</feature>
<name>A0ABU6X4C5_9FABA</name>
<evidence type="ECO:0000256" key="1">
    <source>
        <dbReference type="SAM" id="MobiDB-lite"/>
    </source>
</evidence>
<feature type="region of interest" description="Disordered" evidence="1">
    <location>
        <begin position="388"/>
        <end position="494"/>
    </location>
</feature>
<feature type="compositionally biased region" description="Polar residues" evidence="1">
    <location>
        <begin position="90"/>
        <end position="105"/>
    </location>
</feature>
<feature type="compositionally biased region" description="Basic residues" evidence="1">
    <location>
        <begin position="653"/>
        <end position="667"/>
    </location>
</feature>
<feature type="compositionally biased region" description="Basic and acidic residues" evidence="1">
    <location>
        <begin position="108"/>
        <end position="117"/>
    </location>
</feature>
<feature type="compositionally biased region" description="Polar residues" evidence="1">
    <location>
        <begin position="668"/>
        <end position="677"/>
    </location>
</feature>
<keyword evidence="3" id="KW-1185">Reference proteome</keyword>
<feature type="compositionally biased region" description="Basic and acidic residues" evidence="1">
    <location>
        <begin position="338"/>
        <end position="349"/>
    </location>
</feature>
<evidence type="ECO:0000313" key="3">
    <source>
        <dbReference type="Proteomes" id="UP001341840"/>
    </source>
</evidence>
<feature type="region of interest" description="Disordered" evidence="1">
    <location>
        <begin position="534"/>
        <end position="554"/>
    </location>
</feature>
<feature type="compositionally biased region" description="Polar residues" evidence="1">
    <location>
        <begin position="449"/>
        <end position="464"/>
    </location>
</feature>
<organism evidence="2 3">
    <name type="scientific">Stylosanthes scabra</name>
    <dbReference type="NCBI Taxonomy" id="79078"/>
    <lineage>
        <taxon>Eukaryota</taxon>
        <taxon>Viridiplantae</taxon>
        <taxon>Streptophyta</taxon>
        <taxon>Embryophyta</taxon>
        <taxon>Tracheophyta</taxon>
        <taxon>Spermatophyta</taxon>
        <taxon>Magnoliopsida</taxon>
        <taxon>eudicotyledons</taxon>
        <taxon>Gunneridae</taxon>
        <taxon>Pentapetalae</taxon>
        <taxon>rosids</taxon>
        <taxon>fabids</taxon>
        <taxon>Fabales</taxon>
        <taxon>Fabaceae</taxon>
        <taxon>Papilionoideae</taxon>
        <taxon>50 kb inversion clade</taxon>
        <taxon>dalbergioids sensu lato</taxon>
        <taxon>Dalbergieae</taxon>
        <taxon>Pterocarpus clade</taxon>
        <taxon>Stylosanthes</taxon>
    </lineage>
</organism>
<feature type="region of interest" description="Disordered" evidence="1">
    <location>
        <begin position="227"/>
        <end position="281"/>
    </location>
</feature>
<reference evidence="2 3" key="1">
    <citation type="journal article" date="2023" name="Plants (Basel)">
        <title>Bridging the Gap: Combining Genomics and Transcriptomics Approaches to Understand Stylosanthes scabra, an Orphan Legume from the Brazilian Caatinga.</title>
        <authorList>
            <person name="Ferreira-Neto J.R.C."/>
            <person name="da Silva M.D."/>
            <person name="Binneck E."/>
            <person name="de Melo N.F."/>
            <person name="da Silva R.H."/>
            <person name="de Melo A.L.T.M."/>
            <person name="Pandolfi V."/>
            <person name="Bustamante F.O."/>
            <person name="Brasileiro-Vidal A.C."/>
            <person name="Benko-Iseppon A.M."/>
        </authorList>
    </citation>
    <scope>NUCLEOTIDE SEQUENCE [LARGE SCALE GENOMIC DNA]</scope>
    <source>
        <tissue evidence="2">Leaves</tissue>
    </source>
</reference>
<accession>A0ABU6X4C5</accession>
<gene>
    <name evidence="2" type="ORF">PIB30_009752</name>
</gene>
<comment type="caution">
    <text evidence="2">The sequence shown here is derived from an EMBL/GenBank/DDBJ whole genome shotgun (WGS) entry which is preliminary data.</text>
</comment>
<dbReference type="EMBL" id="JASCZI010211471">
    <property type="protein sequence ID" value="MED6192389.1"/>
    <property type="molecule type" value="Genomic_DNA"/>
</dbReference>
<proteinExistence type="predicted"/>
<feature type="compositionally biased region" description="Basic residues" evidence="1">
    <location>
        <begin position="615"/>
        <end position="627"/>
    </location>
</feature>
<feature type="region of interest" description="Disordered" evidence="1">
    <location>
        <begin position="89"/>
        <end position="117"/>
    </location>
</feature>
<feature type="region of interest" description="Disordered" evidence="1">
    <location>
        <begin position="615"/>
        <end position="677"/>
    </location>
</feature>
<feature type="compositionally biased region" description="Low complexity" evidence="1">
    <location>
        <begin position="421"/>
        <end position="437"/>
    </location>
</feature>